<comment type="caution">
    <text evidence="11">The sequence shown here is derived from an EMBL/GenBank/DDBJ whole genome shotgun (WGS) entry which is preliminary data.</text>
</comment>
<dbReference type="PANTHER" id="PTHR42870:SF1">
    <property type="entry name" value="NON-SPECIFIC LIPID-TRANSFER PROTEIN-LIKE 2"/>
    <property type="match status" value="1"/>
</dbReference>
<dbReference type="PROSITE" id="PS00737">
    <property type="entry name" value="THIOLASE_2"/>
    <property type="match status" value="1"/>
</dbReference>
<dbReference type="PANTHER" id="PTHR42870">
    <property type="entry name" value="ACETYL-COA C-ACETYLTRANSFERASE"/>
    <property type="match status" value="1"/>
</dbReference>
<evidence type="ECO:0000256" key="4">
    <source>
        <dbReference type="ARBA" id="ARBA00022679"/>
    </source>
</evidence>
<dbReference type="GO" id="GO:0006869">
    <property type="term" value="P:lipid transport"/>
    <property type="evidence" value="ECO:0007669"/>
    <property type="project" value="UniProtKB-KW"/>
</dbReference>
<evidence type="ECO:0000313" key="11">
    <source>
        <dbReference type="EMBL" id="RWU17163.1"/>
    </source>
</evidence>
<dbReference type="EC" id="2.3.1.176" evidence="2"/>
<evidence type="ECO:0000256" key="1">
    <source>
        <dbReference type="ARBA" id="ARBA00004275"/>
    </source>
</evidence>
<dbReference type="Pfam" id="PF00108">
    <property type="entry name" value="Thiolase_N"/>
    <property type="match status" value="1"/>
</dbReference>
<dbReference type="InterPro" id="IPR020613">
    <property type="entry name" value="Thiolase_CS"/>
</dbReference>
<gene>
    <name evidence="11" type="ORF">DM813_27765</name>
</gene>
<dbReference type="CDD" id="cd00829">
    <property type="entry name" value="SCP-x_thiolase"/>
    <property type="match status" value="1"/>
</dbReference>
<protein>
    <recommendedName>
        <fullName evidence="2">propanoyl-CoA C-acyltransferase</fullName>
        <ecNumber evidence="2">2.3.1.176</ecNumber>
    </recommendedName>
    <alternativeName>
        <fullName evidence="8">Propanoyl-CoA C-acyltransferase</fullName>
    </alternativeName>
</protein>
<evidence type="ECO:0000256" key="5">
    <source>
        <dbReference type="ARBA" id="ARBA00023055"/>
    </source>
</evidence>
<dbReference type="InterPro" id="IPR055140">
    <property type="entry name" value="Thiolase_C_2"/>
</dbReference>
<dbReference type="SUPFAM" id="SSF53901">
    <property type="entry name" value="Thiolase-like"/>
    <property type="match status" value="1"/>
</dbReference>
<keyword evidence="5" id="KW-0445">Lipid transport</keyword>
<evidence type="ECO:0000256" key="3">
    <source>
        <dbReference type="ARBA" id="ARBA00022448"/>
    </source>
</evidence>
<accession>A0A443ZEW1</accession>
<dbReference type="NCBIfam" id="NF006102">
    <property type="entry name" value="PRK08256.1"/>
    <property type="match status" value="1"/>
</dbReference>
<dbReference type="InterPro" id="IPR016039">
    <property type="entry name" value="Thiolase-like"/>
</dbReference>
<name>A0A443ZEW1_9PSED</name>
<keyword evidence="3" id="KW-0813">Transport</keyword>
<keyword evidence="7" id="KW-0576">Peroxisome</keyword>
<dbReference type="OrthoDB" id="7053663at2"/>
<dbReference type="Proteomes" id="UP000288983">
    <property type="component" value="Unassembled WGS sequence"/>
</dbReference>
<organism evidence="11 12">
    <name type="scientific">Pseudomonas alkylphenolica</name>
    <dbReference type="NCBI Taxonomy" id="237609"/>
    <lineage>
        <taxon>Bacteria</taxon>
        <taxon>Pseudomonadati</taxon>
        <taxon>Pseudomonadota</taxon>
        <taxon>Gammaproteobacteria</taxon>
        <taxon>Pseudomonadales</taxon>
        <taxon>Pseudomonadaceae</taxon>
        <taxon>Pseudomonas</taxon>
    </lineage>
</organism>
<dbReference type="RefSeq" id="WP_128326582.1">
    <property type="nucleotide sequence ID" value="NZ_QJRG01000050.1"/>
</dbReference>
<dbReference type="Gene3D" id="3.40.47.10">
    <property type="match status" value="1"/>
</dbReference>
<evidence type="ECO:0000256" key="6">
    <source>
        <dbReference type="ARBA" id="ARBA00023121"/>
    </source>
</evidence>
<dbReference type="GO" id="GO:0003988">
    <property type="term" value="F:acetyl-CoA C-acyltransferase activity"/>
    <property type="evidence" value="ECO:0007669"/>
    <property type="project" value="UniProtKB-ARBA"/>
</dbReference>
<sequence length="403" mass="42968">MSEKVLVAGVGMIPFSKPSASPTYVQMGAEAVRRALADAGIDYTLVQEAYAGYVYGDSTCGQTVLYEVGMTGIPVVNVNNNCSTGSTALYLARKAIESGSADCVLAVGFEQMQAGALKSHWDDRPPTRERFLPILRGLTADVGADMAQALRTFGGAGREYMQKYGTRMETFAAVRAKASRHAANNPLALFRKVLSSEEVMADPVLWPGVMTRLMACPPTCGGAAAILVSERFAKKHGLRRDVQIVAQAMTTDTPESFNFEKPSMLDWVGTHMTRAAVDQVYQKAGVGPQDIDVCELHDCFAQNEVICYESLGFCPEGGAEKFVMDGDNTYGGQIVINPSGGLLSKGHPLGATGLAQCYELTQQLRGNADQRQVDGARLAMAHNLGLGGACVVTLYGKVNGGDL</sequence>
<evidence type="ECO:0000259" key="10">
    <source>
        <dbReference type="Pfam" id="PF22691"/>
    </source>
</evidence>
<reference evidence="11 12" key="1">
    <citation type="submission" date="2018-06" db="EMBL/GenBank/DDBJ databases">
        <title>Bacteria isolated from soil of Wuhan.</title>
        <authorList>
            <person name="Wei X."/>
            <person name="Chunhua H."/>
        </authorList>
    </citation>
    <scope>NUCLEOTIDE SEQUENCE [LARGE SCALE GENOMIC DNA]</scope>
    <source>
        <strain evidence="12">xwS2</strain>
    </source>
</reference>
<dbReference type="GO" id="GO:0008289">
    <property type="term" value="F:lipid binding"/>
    <property type="evidence" value="ECO:0007669"/>
    <property type="project" value="UniProtKB-KW"/>
</dbReference>
<evidence type="ECO:0000256" key="8">
    <source>
        <dbReference type="ARBA" id="ARBA00032316"/>
    </source>
</evidence>
<comment type="subcellular location">
    <subcellularLocation>
        <location evidence="1">Peroxisome</location>
    </subcellularLocation>
</comment>
<feature type="domain" description="Thiolase C-terminal" evidence="10">
    <location>
        <begin position="264"/>
        <end position="387"/>
    </location>
</feature>
<evidence type="ECO:0000256" key="7">
    <source>
        <dbReference type="ARBA" id="ARBA00023140"/>
    </source>
</evidence>
<dbReference type="EMBL" id="QJRG01000050">
    <property type="protein sequence ID" value="RWU17163.1"/>
    <property type="molecule type" value="Genomic_DNA"/>
</dbReference>
<dbReference type="PROSITE" id="PS00098">
    <property type="entry name" value="THIOLASE_1"/>
    <property type="match status" value="1"/>
</dbReference>
<evidence type="ECO:0000259" key="9">
    <source>
        <dbReference type="Pfam" id="PF00108"/>
    </source>
</evidence>
<dbReference type="InterPro" id="IPR002155">
    <property type="entry name" value="Thiolase"/>
</dbReference>
<feature type="domain" description="Thiolase N-terminal" evidence="9">
    <location>
        <begin position="7"/>
        <end position="190"/>
    </location>
</feature>
<dbReference type="PIRSF" id="PIRSF000429">
    <property type="entry name" value="Ac-CoA_Ac_transf"/>
    <property type="match status" value="1"/>
</dbReference>
<evidence type="ECO:0000256" key="2">
    <source>
        <dbReference type="ARBA" id="ARBA00012352"/>
    </source>
</evidence>
<dbReference type="Pfam" id="PF22691">
    <property type="entry name" value="Thiolase_C_1"/>
    <property type="match status" value="1"/>
</dbReference>
<dbReference type="AlphaFoldDB" id="A0A443ZEW1"/>
<evidence type="ECO:0000313" key="12">
    <source>
        <dbReference type="Proteomes" id="UP000288983"/>
    </source>
</evidence>
<keyword evidence="6" id="KW-0446">Lipid-binding</keyword>
<dbReference type="InterPro" id="IPR020616">
    <property type="entry name" value="Thiolase_N"/>
</dbReference>
<proteinExistence type="predicted"/>
<keyword evidence="4" id="KW-0808">Transferase</keyword>
<dbReference type="InterPro" id="IPR020615">
    <property type="entry name" value="Thiolase_acyl_enz_int_AS"/>
</dbReference>